<accession>A0A4C1ZVI6</accession>
<keyword evidence="3" id="KW-1185">Reference proteome</keyword>
<evidence type="ECO:0000256" key="1">
    <source>
        <dbReference type="SAM" id="MobiDB-lite"/>
    </source>
</evidence>
<organism evidence="2 3">
    <name type="scientific">Eumeta variegata</name>
    <name type="common">Bagworm moth</name>
    <name type="synonym">Eumeta japonica</name>
    <dbReference type="NCBI Taxonomy" id="151549"/>
    <lineage>
        <taxon>Eukaryota</taxon>
        <taxon>Metazoa</taxon>
        <taxon>Ecdysozoa</taxon>
        <taxon>Arthropoda</taxon>
        <taxon>Hexapoda</taxon>
        <taxon>Insecta</taxon>
        <taxon>Pterygota</taxon>
        <taxon>Neoptera</taxon>
        <taxon>Endopterygota</taxon>
        <taxon>Lepidoptera</taxon>
        <taxon>Glossata</taxon>
        <taxon>Ditrysia</taxon>
        <taxon>Tineoidea</taxon>
        <taxon>Psychidae</taxon>
        <taxon>Oiketicinae</taxon>
        <taxon>Eumeta</taxon>
    </lineage>
</organism>
<sequence>MSSTTNNRHRYRHVDDGDGWKLYRGDDPDTRRCHLLRTSEMVLMTLSGGVYETPPTSNIDDMSKRTNEIARRAGPSAREVISKMAARDTREGNVLRDPSRGEGDFKTPRLVTRPGGECFSFRHVDGETSHFLELYLNYGAQLSALFKLTAGNINAHTPGRQLI</sequence>
<name>A0A4C1ZVI6_EUMVA</name>
<comment type="caution">
    <text evidence="2">The sequence shown here is derived from an EMBL/GenBank/DDBJ whole genome shotgun (WGS) entry which is preliminary data.</text>
</comment>
<proteinExistence type="predicted"/>
<protein>
    <submittedName>
        <fullName evidence="2">Uncharacterized protein</fullName>
    </submittedName>
</protein>
<evidence type="ECO:0000313" key="3">
    <source>
        <dbReference type="Proteomes" id="UP000299102"/>
    </source>
</evidence>
<evidence type="ECO:0000313" key="2">
    <source>
        <dbReference type="EMBL" id="GBP92516.1"/>
    </source>
</evidence>
<gene>
    <name evidence="2" type="ORF">EVAR_73777_1</name>
</gene>
<dbReference type="Proteomes" id="UP000299102">
    <property type="component" value="Unassembled WGS sequence"/>
</dbReference>
<reference evidence="2 3" key="1">
    <citation type="journal article" date="2019" name="Commun. Biol.">
        <title>The bagworm genome reveals a unique fibroin gene that provides high tensile strength.</title>
        <authorList>
            <person name="Kono N."/>
            <person name="Nakamura H."/>
            <person name="Ohtoshi R."/>
            <person name="Tomita M."/>
            <person name="Numata K."/>
            <person name="Arakawa K."/>
        </authorList>
    </citation>
    <scope>NUCLEOTIDE SEQUENCE [LARGE SCALE GENOMIC DNA]</scope>
</reference>
<dbReference type="EMBL" id="BGZK01002280">
    <property type="protein sequence ID" value="GBP92516.1"/>
    <property type="molecule type" value="Genomic_DNA"/>
</dbReference>
<dbReference type="AlphaFoldDB" id="A0A4C1ZVI6"/>
<feature type="region of interest" description="Disordered" evidence="1">
    <location>
        <begin position="88"/>
        <end position="108"/>
    </location>
</feature>
<feature type="compositionally biased region" description="Basic and acidic residues" evidence="1">
    <location>
        <begin position="88"/>
        <end position="107"/>
    </location>
</feature>